<dbReference type="Proteomes" id="UP000593567">
    <property type="component" value="Unassembled WGS sequence"/>
</dbReference>
<organism evidence="3 4">
    <name type="scientific">Bugula neritina</name>
    <name type="common">Brown bryozoan</name>
    <name type="synonym">Sertularia neritina</name>
    <dbReference type="NCBI Taxonomy" id="10212"/>
    <lineage>
        <taxon>Eukaryota</taxon>
        <taxon>Metazoa</taxon>
        <taxon>Spiralia</taxon>
        <taxon>Lophotrochozoa</taxon>
        <taxon>Bryozoa</taxon>
        <taxon>Gymnolaemata</taxon>
        <taxon>Cheilostomatida</taxon>
        <taxon>Flustrina</taxon>
        <taxon>Buguloidea</taxon>
        <taxon>Bugulidae</taxon>
        <taxon>Bugula</taxon>
    </lineage>
</organism>
<keyword evidence="1" id="KW-0694">RNA-binding</keyword>
<evidence type="ECO:0000313" key="3">
    <source>
        <dbReference type="EMBL" id="KAF6023506.1"/>
    </source>
</evidence>
<dbReference type="Pfam" id="PF00035">
    <property type="entry name" value="dsrm"/>
    <property type="match status" value="1"/>
</dbReference>
<evidence type="ECO:0000259" key="2">
    <source>
        <dbReference type="PROSITE" id="PS50137"/>
    </source>
</evidence>
<accession>A0A7J7JCZ1</accession>
<proteinExistence type="predicted"/>
<keyword evidence="4" id="KW-1185">Reference proteome</keyword>
<sequence length="92" mass="9861">MTRCVNSCGTKISEIRLGLGSVNKVKTETKSLNPVSQLNIKFPGLQWDFQLMGPPHAPQCTATTVLQGNTFHGTGANKKEAKFLACVSALEA</sequence>
<dbReference type="AlphaFoldDB" id="A0A7J7JCZ1"/>
<evidence type="ECO:0000313" key="4">
    <source>
        <dbReference type="Proteomes" id="UP000593567"/>
    </source>
</evidence>
<name>A0A7J7JCZ1_BUGNE</name>
<dbReference type="PROSITE" id="PS50137">
    <property type="entry name" value="DS_RBD"/>
    <property type="match status" value="1"/>
</dbReference>
<dbReference type="SUPFAM" id="SSF54768">
    <property type="entry name" value="dsRNA-binding domain-like"/>
    <property type="match status" value="1"/>
</dbReference>
<dbReference type="EMBL" id="VXIV02002704">
    <property type="protein sequence ID" value="KAF6023506.1"/>
    <property type="molecule type" value="Genomic_DNA"/>
</dbReference>
<dbReference type="Gene3D" id="3.30.160.20">
    <property type="match status" value="1"/>
</dbReference>
<dbReference type="InterPro" id="IPR014720">
    <property type="entry name" value="dsRBD_dom"/>
</dbReference>
<evidence type="ECO:0000256" key="1">
    <source>
        <dbReference type="PROSITE-ProRule" id="PRU00266"/>
    </source>
</evidence>
<feature type="domain" description="DRBM" evidence="2">
    <location>
        <begin position="33"/>
        <end position="92"/>
    </location>
</feature>
<reference evidence="3" key="1">
    <citation type="submission" date="2020-06" db="EMBL/GenBank/DDBJ databases">
        <title>Draft genome of Bugula neritina, a colonial animal packing powerful symbionts and potential medicines.</title>
        <authorList>
            <person name="Rayko M."/>
        </authorList>
    </citation>
    <scope>NUCLEOTIDE SEQUENCE [LARGE SCALE GENOMIC DNA]</scope>
    <source>
        <strain evidence="3">Kwan_BN1</strain>
    </source>
</reference>
<gene>
    <name evidence="3" type="ORF">EB796_018186</name>
</gene>
<protein>
    <recommendedName>
        <fullName evidence="2">DRBM domain-containing protein</fullName>
    </recommendedName>
</protein>
<comment type="caution">
    <text evidence="3">The sequence shown here is derived from an EMBL/GenBank/DDBJ whole genome shotgun (WGS) entry which is preliminary data.</text>
</comment>
<dbReference type="GO" id="GO:0003723">
    <property type="term" value="F:RNA binding"/>
    <property type="evidence" value="ECO:0007669"/>
    <property type="project" value="UniProtKB-UniRule"/>
</dbReference>